<accession>A0A917E0C8</accession>
<sequence>MRPFPNALRLKPAGDLLVRKLDGAYVDLTSKPAPRRGPDGRRIREFALVEGPASRTPRAPNRRARRAAEAKARKAVTA</sequence>
<evidence type="ECO:0000313" key="2">
    <source>
        <dbReference type="EMBL" id="GGD87329.1"/>
    </source>
</evidence>
<reference evidence="2" key="1">
    <citation type="journal article" date="2014" name="Int. J. Syst. Evol. Microbiol.">
        <title>Complete genome sequence of Corynebacterium casei LMG S-19264T (=DSM 44701T), isolated from a smear-ripened cheese.</title>
        <authorList>
            <consortium name="US DOE Joint Genome Institute (JGI-PGF)"/>
            <person name="Walter F."/>
            <person name="Albersmeier A."/>
            <person name="Kalinowski J."/>
            <person name="Ruckert C."/>
        </authorList>
    </citation>
    <scope>NUCLEOTIDE SEQUENCE</scope>
    <source>
        <strain evidence="2">CGMCC 1.15367</strain>
    </source>
</reference>
<name>A0A917E0C8_9HYPH</name>
<protein>
    <submittedName>
        <fullName evidence="2">Uncharacterized protein</fullName>
    </submittedName>
</protein>
<proteinExistence type="predicted"/>
<comment type="caution">
    <text evidence="2">The sequence shown here is derived from an EMBL/GenBank/DDBJ whole genome shotgun (WGS) entry which is preliminary data.</text>
</comment>
<evidence type="ECO:0000256" key="1">
    <source>
        <dbReference type="SAM" id="MobiDB-lite"/>
    </source>
</evidence>
<feature type="region of interest" description="Disordered" evidence="1">
    <location>
        <begin position="51"/>
        <end position="78"/>
    </location>
</feature>
<organism evidence="2 3">
    <name type="scientific">Aureimonas endophytica</name>
    <dbReference type="NCBI Taxonomy" id="2027858"/>
    <lineage>
        <taxon>Bacteria</taxon>
        <taxon>Pseudomonadati</taxon>
        <taxon>Pseudomonadota</taxon>
        <taxon>Alphaproteobacteria</taxon>
        <taxon>Hyphomicrobiales</taxon>
        <taxon>Aurantimonadaceae</taxon>
        <taxon>Aureimonas</taxon>
    </lineage>
</organism>
<gene>
    <name evidence="2" type="ORF">GCM10011390_02560</name>
</gene>
<reference evidence="2" key="2">
    <citation type="submission" date="2020-09" db="EMBL/GenBank/DDBJ databases">
        <authorList>
            <person name="Sun Q."/>
            <person name="Zhou Y."/>
        </authorList>
    </citation>
    <scope>NUCLEOTIDE SEQUENCE</scope>
    <source>
        <strain evidence="2">CGMCC 1.15367</strain>
    </source>
</reference>
<dbReference type="Proteomes" id="UP000644699">
    <property type="component" value="Unassembled WGS sequence"/>
</dbReference>
<dbReference type="EMBL" id="BMIQ01000001">
    <property type="protein sequence ID" value="GGD87329.1"/>
    <property type="molecule type" value="Genomic_DNA"/>
</dbReference>
<evidence type="ECO:0000313" key="3">
    <source>
        <dbReference type="Proteomes" id="UP000644699"/>
    </source>
</evidence>
<dbReference type="AlphaFoldDB" id="A0A917E0C8"/>
<keyword evidence="3" id="KW-1185">Reference proteome</keyword>